<gene>
    <name evidence="1" type="ORF">M9Y10_039403</name>
</gene>
<reference evidence="1 2" key="1">
    <citation type="submission" date="2024-04" db="EMBL/GenBank/DDBJ databases">
        <title>Tritrichomonas musculus Genome.</title>
        <authorList>
            <person name="Alves-Ferreira E."/>
            <person name="Grigg M."/>
            <person name="Lorenzi H."/>
            <person name="Galac M."/>
        </authorList>
    </citation>
    <scope>NUCLEOTIDE SEQUENCE [LARGE SCALE GENOMIC DNA]</scope>
    <source>
        <strain evidence="1 2">EAF2021</strain>
    </source>
</reference>
<dbReference type="EMBL" id="JAPFFF010000006">
    <property type="protein sequence ID" value="KAK8888336.1"/>
    <property type="molecule type" value="Genomic_DNA"/>
</dbReference>
<protein>
    <submittedName>
        <fullName evidence="1">Uncharacterized protein</fullName>
    </submittedName>
</protein>
<evidence type="ECO:0000313" key="2">
    <source>
        <dbReference type="Proteomes" id="UP001470230"/>
    </source>
</evidence>
<organism evidence="1 2">
    <name type="scientific">Tritrichomonas musculus</name>
    <dbReference type="NCBI Taxonomy" id="1915356"/>
    <lineage>
        <taxon>Eukaryota</taxon>
        <taxon>Metamonada</taxon>
        <taxon>Parabasalia</taxon>
        <taxon>Tritrichomonadida</taxon>
        <taxon>Tritrichomonadidae</taxon>
        <taxon>Tritrichomonas</taxon>
    </lineage>
</organism>
<accession>A0ABR2KC73</accession>
<evidence type="ECO:0000313" key="1">
    <source>
        <dbReference type="EMBL" id="KAK8888336.1"/>
    </source>
</evidence>
<proteinExistence type="predicted"/>
<sequence length="74" mass="8848">MLSTIQKSVGLEEKADFIYKTKHYQYDVRYSVHSSDYLWDNIITILNQREIALIDNENDTNFSDKSIYEFISYL</sequence>
<name>A0ABR2KC73_9EUKA</name>
<keyword evidence="2" id="KW-1185">Reference proteome</keyword>
<comment type="caution">
    <text evidence="1">The sequence shown here is derived from an EMBL/GenBank/DDBJ whole genome shotgun (WGS) entry which is preliminary data.</text>
</comment>
<dbReference type="Proteomes" id="UP001470230">
    <property type="component" value="Unassembled WGS sequence"/>
</dbReference>